<dbReference type="Proteomes" id="UP000029579">
    <property type="component" value="Unassembled WGS sequence"/>
</dbReference>
<feature type="transmembrane region" description="Helical" evidence="1">
    <location>
        <begin position="5"/>
        <end position="23"/>
    </location>
</feature>
<protein>
    <recommendedName>
        <fullName evidence="4">DUF2871 domain-containing protein</fullName>
    </recommendedName>
</protein>
<feature type="transmembrane region" description="Helical" evidence="1">
    <location>
        <begin position="35"/>
        <end position="58"/>
    </location>
</feature>
<dbReference type="OrthoDB" id="1644899at2"/>
<evidence type="ECO:0000256" key="1">
    <source>
        <dbReference type="SAM" id="Phobius"/>
    </source>
</evidence>
<keyword evidence="1" id="KW-1133">Transmembrane helix</keyword>
<dbReference type="Pfam" id="PF11070">
    <property type="entry name" value="DUF2871"/>
    <property type="match status" value="1"/>
</dbReference>
<evidence type="ECO:0008006" key="4">
    <source>
        <dbReference type="Google" id="ProtNLM"/>
    </source>
</evidence>
<name>A0A095Z7A2_9FIRM</name>
<organism evidence="2 3">
    <name type="scientific">Anaerococcus lactolyticus S7-1-13</name>
    <dbReference type="NCBI Taxonomy" id="1284686"/>
    <lineage>
        <taxon>Bacteria</taxon>
        <taxon>Bacillati</taxon>
        <taxon>Bacillota</taxon>
        <taxon>Tissierellia</taxon>
        <taxon>Tissierellales</taxon>
        <taxon>Peptoniphilaceae</taxon>
        <taxon>Anaerococcus</taxon>
    </lineage>
</organism>
<gene>
    <name evidence="2" type="ORF">HMPREF1630_04640</name>
</gene>
<dbReference type="EMBL" id="JRMW01000032">
    <property type="protein sequence ID" value="KGF04304.1"/>
    <property type="molecule type" value="Genomic_DNA"/>
</dbReference>
<keyword evidence="1" id="KW-0472">Membrane</keyword>
<feature type="transmembrane region" description="Helical" evidence="1">
    <location>
        <begin position="78"/>
        <end position="98"/>
    </location>
</feature>
<feature type="transmembrane region" description="Helical" evidence="1">
    <location>
        <begin position="104"/>
        <end position="128"/>
    </location>
</feature>
<reference evidence="2 3" key="1">
    <citation type="submission" date="2014-07" db="EMBL/GenBank/DDBJ databases">
        <authorList>
            <person name="McCorrison J."/>
            <person name="Sanka R."/>
            <person name="Torralba M."/>
            <person name="Gillis M."/>
            <person name="Haft D.H."/>
            <person name="Methe B."/>
            <person name="Sutton G."/>
            <person name="Nelson K.E."/>
        </authorList>
    </citation>
    <scope>NUCLEOTIDE SEQUENCE [LARGE SCALE GENOMIC DNA]</scope>
    <source>
        <strain evidence="2 3">S7-1-13</strain>
    </source>
</reference>
<dbReference type="RefSeq" id="WP_004828795.1">
    <property type="nucleotide sequence ID" value="NZ_JRMW01000032.1"/>
</dbReference>
<evidence type="ECO:0000313" key="3">
    <source>
        <dbReference type="Proteomes" id="UP000029579"/>
    </source>
</evidence>
<evidence type="ECO:0000313" key="2">
    <source>
        <dbReference type="EMBL" id="KGF04304.1"/>
    </source>
</evidence>
<dbReference type="InterPro" id="IPR021299">
    <property type="entry name" value="DUF2871"/>
</dbReference>
<accession>A0A095Z7A2</accession>
<dbReference type="AlphaFoldDB" id="A0A095Z7A2"/>
<proteinExistence type="predicted"/>
<dbReference type="eggNOG" id="ENOG5032RUD">
    <property type="taxonomic scope" value="Bacteria"/>
</dbReference>
<comment type="caution">
    <text evidence="2">The sequence shown here is derived from an EMBL/GenBank/DDBJ whole genome shotgun (WGS) entry which is preliminary data.</text>
</comment>
<sequence length="136" mass="15338">MTKKYFKTAFIYALFGLFIGAFYREYTRIIGFKGITTLGLAHTHSLVLGFFLFIILALTAKSLDLKEDKKEKRFYTTYNFALVLVIGTLIARGFYQIYGLNNSAISAAISGIAGLGHIAISFAFYFLYSYLKDYIG</sequence>
<keyword evidence="1" id="KW-0812">Transmembrane</keyword>